<keyword evidence="5" id="KW-0175">Coiled coil</keyword>
<evidence type="ECO:0000256" key="1">
    <source>
        <dbReference type="ARBA" id="ARBA00004123"/>
    </source>
</evidence>
<reference evidence="7" key="1">
    <citation type="submission" date="2019-07" db="EMBL/GenBank/DDBJ databases">
        <title>De Novo Assembly of kiwifruit Actinidia rufa.</title>
        <authorList>
            <person name="Sugita-Konishi S."/>
            <person name="Sato K."/>
            <person name="Mori E."/>
            <person name="Abe Y."/>
            <person name="Kisaki G."/>
            <person name="Hamano K."/>
            <person name="Suezawa K."/>
            <person name="Otani M."/>
            <person name="Fukuda T."/>
            <person name="Manabe T."/>
            <person name="Gomi K."/>
            <person name="Tabuchi M."/>
            <person name="Akimitsu K."/>
            <person name="Kataoka I."/>
        </authorList>
    </citation>
    <scope>NUCLEOTIDE SEQUENCE [LARGE SCALE GENOMIC DNA]</scope>
    <source>
        <strain evidence="7">cv. Fuchu</strain>
    </source>
</reference>
<gene>
    <name evidence="6" type="ORF">Acr_00g0006850</name>
</gene>
<dbReference type="GO" id="GO:0005634">
    <property type="term" value="C:nucleus"/>
    <property type="evidence" value="ECO:0007669"/>
    <property type="project" value="UniProtKB-SubCell"/>
</dbReference>
<evidence type="ECO:0000256" key="5">
    <source>
        <dbReference type="SAM" id="Coils"/>
    </source>
</evidence>
<keyword evidence="2" id="KW-0805">Transcription regulation</keyword>
<comment type="caution">
    <text evidence="6">The sequence shown here is derived from an EMBL/GenBank/DDBJ whole genome shotgun (WGS) entry which is preliminary data.</text>
</comment>
<protein>
    <recommendedName>
        <fullName evidence="8">Basic helix-loop-helix (BHLH) DNA-binding superfamily protein</fullName>
    </recommendedName>
</protein>
<evidence type="ECO:0008006" key="8">
    <source>
        <dbReference type="Google" id="ProtNLM"/>
    </source>
</evidence>
<keyword evidence="7" id="KW-1185">Reference proteome</keyword>
<dbReference type="PANTHER" id="PTHR31945:SF20">
    <property type="entry name" value="TRANSCRIPTION FACTOR DYT1"/>
    <property type="match status" value="1"/>
</dbReference>
<dbReference type="OrthoDB" id="690068at2759"/>
<comment type="subcellular location">
    <subcellularLocation>
        <location evidence="1">Nucleus</location>
    </subcellularLocation>
</comment>
<keyword evidence="4" id="KW-0539">Nucleus</keyword>
<evidence type="ECO:0000256" key="2">
    <source>
        <dbReference type="ARBA" id="ARBA00023015"/>
    </source>
</evidence>
<dbReference type="SUPFAM" id="SSF47459">
    <property type="entry name" value="HLH, helix-loop-helix DNA-binding domain"/>
    <property type="match status" value="1"/>
</dbReference>
<dbReference type="EMBL" id="BJWL01000086">
    <property type="protein sequence ID" value="GFS29469.1"/>
    <property type="molecule type" value="Genomic_DNA"/>
</dbReference>
<dbReference type="Proteomes" id="UP000585474">
    <property type="component" value="Unassembled WGS sequence"/>
</dbReference>
<evidence type="ECO:0000256" key="3">
    <source>
        <dbReference type="ARBA" id="ARBA00023163"/>
    </source>
</evidence>
<dbReference type="GO" id="GO:0043565">
    <property type="term" value="F:sequence-specific DNA binding"/>
    <property type="evidence" value="ECO:0007669"/>
    <property type="project" value="TreeGrafter"/>
</dbReference>
<keyword evidence="3" id="KW-0804">Transcription</keyword>
<dbReference type="InterPro" id="IPR051358">
    <property type="entry name" value="TF_AMS/ICE1/BHLH6-like"/>
</dbReference>
<dbReference type="PANTHER" id="PTHR31945">
    <property type="entry name" value="TRANSCRIPTION FACTOR SCREAM2-RELATED"/>
    <property type="match status" value="1"/>
</dbReference>
<dbReference type="InterPro" id="IPR036638">
    <property type="entry name" value="HLH_DNA-bd_sf"/>
</dbReference>
<dbReference type="GO" id="GO:0003700">
    <property type="term" value="F:DNA-binding transcription factor activity"/>
    <property type="evidence" value="ECO:0007669"/>
    <property type="project" value="TreeGrafter"/>
</dbReference>
<name>A0A7J0D9V6_9ERIC</name>
<sequence>MSKAAIITDAIAYIEMLQKNVQDLSNQLFEMEATCEEQLETPMDAMDAAEEMKTWGIEPEVKVTQMDGTKLWIKIVFEKKTGGFTKLMEAMSVLGCEFTDTSATTSRGAILITACLMLYEVLEPY</sequence>
<evidence type="ECO:0000313" key="6">
    <source>
        <dbReference type="EMBL" id="GFS29469.1"/>
    </source>
</evidence>
<feature type="coiled-coil region" evidence="5">
    <location>
        <begin position="7"/>
        <end position="41"/>
    </location>
</feature>
<evidence type="ECO:0000256" key="4">
    <source>
        <dbReference type="ARBA" id="ARBA00023242"/>
    </source>
</evidence>
<organism evidence="6 7">
    <name type="scientific">Actinidia rufa</name>
    <dbReference type="NCBI Taxonomy" id="165716"/>
    <lineage>
        <taxon>Eukaryota</taxon>
        <taxon>Viridiplantae</taxon>
        <taxon>Streptophyta</taxon>
        <taxon>Embryophyta</taxon>
        <taxon>Tracheophyta</taxon>
        <taxon>Spermatophyta</taxon>
        <taxon>Magnoliopsida</taxon>
        <taxon>eudicotyledons</taxon>
        <taxon>Gunneridae</taxon>
        <taxon>Pentapetalae</taxon>
        <taxon>asterids</taxon>
        <taxon>Ericales</taxon>
        <taxon>Actinidiaceae</taxon>
        <taxon>Actinidia</taxon>
    </lineage>
</organism>
<dbReference type="GO" id="GO:0046983">
    <property type="term" value="F:protein dimerization activity"/>
    <property type="evidence" value="ECO:0007669"/>
    <property type="project" value="InterPro"/>
</dbReference>
<proteinExistence type="predicted"/>
<dbReference type="AlphaFoldDB" id="A0A7J0D9V6"/>
<accession>A0A7J0D9V6</accession>
<evidence type="ECO:0000313" key="7">
    <source>
        <dbReference type="Proteomes" id="UP000585474"/>
    </source>
</evidence>